<accession>A0A1T4SV53</accession>
<dbReference type="AlphaFoldDB" id="A0A1T4SV53"/>
<evidence type="ECO:0000313" key="2">
    <source>
        <dbReference type="EMBL" id="SKA32026.1"/>
    </source>
</evidence>
<evidence type="ECO:0000256" key="1">
    <source>
        <dbReference type="SAM" id="Coils"/>
    </source>
</evidence>
<keyword evidence="1" id="KW-0175">Coiled coil</keyword>
<organism evidence="2 3">
    <name type="scientific">Marinactinospora thermotolerans DSM 45154</name>
    <dbReference type="NCBI Taxonomy" id="1122192"/>
    <lineage>
        <taxon>Bacteria</taxon>
        <taxon>Bacillati</taxon>
        <taxon>Actinomycetota</taxon>
        <taxon>Actinomycetes</taxon>
        <taxon>Streptosporangiales</taxon>
        <taxon>Nocardiopsidaceae</taxon>
        <taxon>Marinactinospora</taxon>
    </lineage>
</organism>
<evidence type="ECO:0008006" key="4">
    <source>
        <dbReference type="Google" id="ProtNLM"/>
    </source>
</evidence>
<proteinExistence type="predicted"/>
<feature type="coiled-coil region" evidence="1">
    <location>
        <begin position="59"/>
        <end position="87"/>
    </location>
</feature>
<dbReference type="STRING" id="1122192.SAMN02745673_04057"/>
<dbReference type="SUPFAM" id="SSF58113">
    <property type="entry name" value="Apolipoprotein A-I"/>
    <property type="match status" value="1"/>
</dbReference>
<dbReference type="Proteomes" id="UP000190637">
    <property type="component" value="Unassembled WGS sequence"/>
</dbReference>
<gene>
    <name evidence="2" type="ORF">SAMN02745673_04057</name>
</gene>
<feature type="non-terminal residue" evidence="2">
    <location>
        <position position="1"/>
    </location>
</feature>
<reference evidence="2 3" key="1">
    <citation type="submission" date="2017-02" db="EMBL/GenBank/DDBJ databases">
        <authorList>
            <person name="Peterson S.W."/>
        </authorList>
    </citation>
    <scope>NUCLEOTIDE SEQUENCE [LARGE SCALE GENOMIC DNA]</scope>
    <source>
        <strain evidence="2 3">DSM 45154</strain>
    </source>
</reference>
<sequence>LHTLVGKADEHHEALSGEVARSTGLLTTQAEENHAETAAAIADANSAVVKLSGTTETQLADLRTHLRKQQNELQERLDAQHAELRERDDAQYEGLAAKLAEAAANLRAAAEGDHNAAIAAIAEVGAALAETNLAIAAVEERDEARSAELRSAFDERVESLTAQGREQHGALLELIAEHRDSVGARLEQQREELSGKVDQHLASVTAKIDGRYEALTAKFEHGLGRLSDRFDTFEGHFDGSFEGVEGRLDGLNGRLDGLDGRVTGVEGKFEGVHGQFDGVDGRLEAIDDRLEALNQRLGQLPASLEVSEVHRRLSELVERPIIDHSERFDAIDQRLGESLDPLLNEIRTRPDRHEFEETISDAVETSHDDITKRLAALEETMLALAEALLRPGRDGKRKRRPVDDDED</sequence>
<name>A0A1T4SV53_9ACTN</name>
<evidence type="ECO:0000313" key="3">
    <source>
        <dbReference type="Proteomes" id="UP000190637"/>
    </source>
</evidence>
<protein>
    <recommendedName>
        <fullName evidence="4">Apolipoprotein A1/A4/E domain-containing protein</fullName>
    </recommendedName>
</protein>
<dbReference type="EMBL" id="FUWS01000011">
    <property type="protein sequence ID" value="SKA32026.1"/>
    <property type="molecule type" value="Genomic_DNA"/>
</dbReference>
<keyword evidence="3" id="KW-1185">Reference proteome</keyword>
<dbReference type="Gene3D" id="1.20.1270.70">
    <property type="entry name" value="Designed single chain three-helix bundle"/>
    <property type="match status" value="1"/>
</dbReference>